<dbReference type="EMBL" id="LOPU01000040">
    <property type="protein sequence ID" value="KTG07760.1"/>
    <property type="molecule type" value="Genomic_DNA"/>
</dbReference>
<dbReference type="OrthoDB" id="304916at2157"/>
<dbReference type="InterPro" id="IPR048925">
    <property type="entry name" value="RdfA"/>
</dbReference>
<name>A0A0W1R2Q9_9EURY</name>
<keyword evidence="2" id="KW-1185">Reference proteome</keyword>
<protein>
    <submittedName>
        <fullName evidence="1">Uncharacterized protein</fullName>
    </submittedName>
</protein>
<comment type="caution">
    <text evidence="1">The sequence shown here is derived from an EMBL/GenBank/DDBJ whole genome shotgun (WGS) entry which is preliminary data.</text>
</comment>
<gene>
    <name evidence="1" type="ORF">AUR64_02660</name>
</gene>
<reference evidence="1 2" key="1">
    <citation type="submission" date="2015-12" db="EMBL/GenBank/DDBJ databases">
        <title>Haloprofundus marisrubri gen. nov., sp. nov., an extremely halophilic archaeon isolated from the Discovery deep brine-seawater interface in the Red Sea.</title>
        <authorList>
            <person name="Zhang G."/>
            <person name="Stingl U."/>
            <person name="Rashid M."/>
        </authorList>
    </citation>
    <scope>NUCLEOTIDE SEQUENCE [LARGE SCALE GENOMIC DNA]</scope>
    <source>
        <strain evidence="1 2">SB9</strain>
    </source>
</reference>
<evidence type="ECO:0000313" key="2">
    <source>
        <dbReference type="Proteomes" id="UP000054387"/>
    </source>
</evidence>
<dbReference type="Proteomes" id="UP000054387">
    <property type="component" value="Unassembled WGS sequence"/>
</dbReference>
<evidence type="ECO:0000313" key="1">
    <source>
        <dbReference type="EMBL" id="KTG07760.1"/>
    </source>
</evidence>
<organism evidence="1 2">
    <name type="scientific">Haloprofundus marisrubri</name>
    <dbReference type="NCBI Taxonomy" id="1514971"/>
    <lineage>
        <taxon>Archaea</taxon>
        <taxon>Methanobacteriati</taxon>
        <taxon>Methanobacteriota</taxon>
        <taxon>Stenosarchaea group</taxon>
        <taxon>Halobacteria</taxon>
        <taxon>Halobacteriales</taxon>
        <taxon>Haloferacaceae</taxon>
        <taxon>Haloprofundus</taxon>
    </lineage>
</organism>
<accession>A0A0W1R2Q9</accession>
<dbReference type="AlphaFoldDB" id="A0A0W1R2Q9"/>
<dbReference type="Pfam" id="PF21811">
    <property type="entry name" value="RdfA"/>
    <property type="match status" value="1"/>
</dbReference>
<dbReference type="RefSeq" id="WP_058583591.1">
    <property type="nucleotide sequence ID" value="NZ_LOPU01000040.1"/>
</dbReference>
<sequence length="220" mass="25086">MDSEKTGDDSNRPNSKVARVIEAYDLGPEFGDRLERLWTGEGEERQSLRDLADLFNRRVLDAALREAGASMLDGEVENVYRLLTDDDVSSGMRTEARVRLERDGVDIDRLERDFVTHQAIRSYLKKYRGAEYKGTSDAERMENTTQSIQRLRSRTATVTEGNLDQLRANDHITLGEFRLFVEMNVLCEECGAQYAVDELLERGGCDCESRRDTEETSESN</sequence>
<proteinExistence type="predicted"/>